<protein>
    <submittedName>
        <fullName evidence="1">Uncharacterized protein</fullName>
    </submittedName>
</protein>
<organism evidence="1 2">
    <name type="scientific">Lophium mytilinum</name>
    <dbReference type="NCBI Taxonomy" id="390894"/>
    <lineage>
        <taxon>Eukaryota</taxon>
        <taxon>Fungi</taxon>
        <taxon>Dikarya</taxon>
        <taxon>Ascomycota</taxon>
        <taxon>Pezizomycotina</taxon>
        <taxon>Dothideomycetes</taxon>
        <taxon>Pleosporomycetidae</taxon>
        <taxon>Mytilinidiales</taxon>
        <taxon>Mytilinidiaceae</taxon>
        <taxon>Lophium</taxon>
    </lineage>
</organism>
<evidence type="ECO:0000313" key="2">
    <source>
        <dbReference type="Proteomes" id="UP000799750"/>
    </source>
</evidence>
<dbReference type="EMBL" id="MU004188">
    <property type="protein sequence ID" value="KAF2495889.1"/>
    <property type="molecule type" value="Genomic_DNA"/>
</dbReference>
<evidence type="ECO:0000313" key="1">
    <source>
        <dbReference type="EMBL" id="KAF2495889.1"/>
    </source>
</evidence>
<sequence>MPKKQTVYRPSRLELLPLELREEIYSHLGLPIRHRYPVTCRSSDRDQDCEDPFHNGHFDPKNDRFIRSLLTSITFVDPGKGWEPGYGWGSAEFARVLETSSHERYEDGDTLHLSEYRAIGALVCTNKFIAADVYTLLFSKVEMIFNFQLSNKAVFNYHKGWPRGDFIPCEGEKKNGHYPPEGKTQVVPYRMQLSPFPFLFMTHVTLTGSLGRSFHEEIPHPYLMSRRQRRDKLAKKALSIRYVAQNCPQLESLTLSFSHYERDQGRLKKSYFEATQLALREVARMCDCLKTVKIQVFRKTTSTEHGVVSLLDRDDYQWTEKRFKTKGVPRWVLDDELAEWASGVLTEFWRYEGEVTEHYRQEQLRQARLGGSW</sequence>
<dbReference type="AlphaFoldDB" id="A0A6A6QUN8"/>
<accession>A0A6A6QUN8</accession>
<proteinExistence type="predicted"/>
<dbReference type="Proteomes" id="UP000799750">
    <property type="component" value="Unassembled WGS sequence"/>
</dbReference>
<gene>
    <name evidence="1" type="ORF">BU16DRAFT_538510</name>
</gene>
<name>A0A6A6QUN8_9PEZI</name>
<reference evidence="1" key="1">
    <citation type="journal article" date="2020" name="Stud. Mycol.">
        <title>101 Dothideomycetes genomes: a test case for predicting lifestyles and emergence of pathogens.</title>
        <authorList>
            <person name="Haridas S."/>
            <person name="Albert R."/>
            <person name="Binder M."/>
            <person name="Bloem J."/>
            <person name="Labutti K."/>
            <person name="Salamov A."/>
            <person name="Andreopoulos B."/>
            <person name="Baker S."/>
            <person name="Barry K."/>
            <person name="Bills G."/>
            <person name="Bluhm B."/>
            <person name="Cannon C."/>
            <person name="Castanera R."/>
            <person name="Culley D."/>
            <person name="Daum C."/>
            <person name="Ezra D."/>
            <person name="Gonzalez J."/>
            <person name="Henrissat B."/>
            <person name="Kuo A."/>
            <person name="Liang C."/>
            <person name="Lipzen A."/>
            <person name="Lutzoni F."/>
            <person name="Magnuson J."/>
            <person name="Mondo S."/>
            <person name="Nolan M."/>
            <person name="Ohm R."/>
            <person name="Pangilinan J."/>
            <person name="Park H.-J."/>
            <person name="Ramirez L."/>
            <person name="Alfaro M."/>
            <person name="Sun H."/>
            <person name="Tritt A."/>
            <person name="Yoshinaga Y."/>
            <person name="Zwiers L.-H."/>
            <person name="Turgeon B."/>
            <person name="Goodwin S."/>
            <person name="Spatafora J."/>
            <person name="Crous P."/>
            <person name="Grigoriev I."/>
        </authorList>
    </citation>
    <scope>NUCLEOTIDE SEQUENCE</scope>
    <source>
        <strain evidence="1">CBS 269.34</strain>
    </source>
</reference>
<keyword evidence="2" id="KW-1185">Reference proteome</keyword>
<dbReference type="OrthoDB" id="3736456at2759"/>